<reference evidence="1" key="1">
    <citation type="journal article" date="2021" name="PeerJ">
        <title>Extensive microbial diversity within the chicken gut microbiome revealed by metagenomics and culture.</title>
        <authorList>
            <person name="Gilroy R."/>
            <person name="Ravi A."/>
            <person name="Getino M."/>
            <person name="Pursley I."/>
            <person name="Horton D.L."/>
            <person name="Alikhan N.F."/>
            <person name="Baker D."/>
            <person name="Gharbi K."/>
            <person name="Hall N."/>
            <person name="Watson M."/>
            <person name="Adriaenssens E.M."/>
            <person name="Foster-Nyarko E."/>
            <person name="Jarju S."/>
            <person name="Secka A."/>
            <person name="Antonio M."/>
            <person name="Oren A."/>
            <person name="Chaudhuri R.R."/>
            <person name="La Ragione R."/>
            <person name="Hildebrand F."/>
            <person name="Pallen M.J."/>
        </authorList>
    </citation>
    <scope>NUCLEOTIDE SEQUENCE</scope>
    <source>
        <strain evidence="1">ChiHjej12B11-1927</strain>
    </source>
</reference>
<name>A0A9D1VJV4_9FIRM</name>
<evidence type="ECO:0000313" key="2">
    <source>
        <dbReference type="Proteomes" id="UP000824230"/>
    </source>
</evidence>
<sequence>MRDLYEVFNDLNLEEEKDLEVMNDLEKQKWKKKLRKEIKKPVKTGRKVAVSAGCLGIAAGLFLLLADSEVLAVAKQAVEETYRSIAVWVGGTPEENDYVQEVYGKATANGREITIVDMIVDEDLLQISYQDRDLNIENFLQGGYVSRNPAEETKDNSKYFLDAELLVDGKPAGSGEVRMISLSSETNAIDGNFCIYTGDFGVDMSKVKEAELILRQSFVEAEEEWNFSLDLEKRNLKDTTRTQDLSQSFDIEDGRSVEIYRYAENEGARKLYVKVTRPENWDPDKFYSGYLQFRGVTDQKQKVIFEQAAGDIYLLNRNINSNTKSITITPEVIPTGEVGEAVPEEGIPIGESFTIQVNN</sequence>
<accession>A0A9D1VJV4</accession>
<proteinExistence type="predicted"/>
<comment type="caution">
    <text evidence="1">The sequence shown here is derived from an EMBL/GenBank/DDBJ whole genome shotgun (WGS) entry which is preliminary data.</text>
</comment>
<evidence type="ECO:0000313" key="1">
    <source>
        <dbReference type="EMBL" id="HIX36384.1"/>
    </source>
</evidence>
<protein>
    <recommendedName>
        <fullName evidence="3">DUF4179 domain-containing protein</fullName>
    </recommendedName>
</protein>
<reference evidence="1" key="2">
    <citation type="submission" date="2021-04" db="EMBL/GenBank/DDBJ databases">
        <authorList>
            <person name="Gilroy R."/>
        </authorList>
    </citation>
    <scope>NUCLEOTIDE SEQUENCE</scope>
    <source>
        <strain evidence="1">ChiHjej12B11-1927</strain>
    </source>
</reference>
<dbReference type="Proteomes" id="UP000824230">
    <property type="component" value="Unassembled WGS sequence"/>
</dbReference>
<dbReference type="EMBL" id="DXFG01000019">
    <property type="protein sequence ID" value="HIX36384.1"/>
    <property type="molecule type" value="Genomic_DNA"/>
</dbReference>
<gene>
    <name evidence="1" type="ORF">H9738_00725</name>
</gene>
<evidence type="ECO:0008006" key="3">
    <source>
        <dbReference type="Google" id="ProtNLM"/>
    </source>
</evidence>
<dbReference type="AlphaFoldDB" id="A0A9D1VJV4"/>
<organism evidence="1 2">
    <name type="scientific">Candidatus Blautia pullistercoris</name>
    <dbReference type="NCBI Taxonomy" id="2838499"/>
    <lineage>
        <taxon>Bacteria</taxon>
        <taxon>Bacillati</taxon>
        <taxon>Bacillota</taxon>
        <taxon>Clostridia</taxon>
        <taxon>Lachnospirales</taxon>
        <taxon>Lachnospiraceae</taxon>
        <taxon>Blautia</taxon>
    </lineage>
</organism>